<feature type="binding site" evidence="6">
    <location>
        <begin position="12"/>
        <end position="17"/>
    </location>
    <ligand>
        <name>ATP</name>
        <dbReference type="ChEBI" id="CHEBI:30616"/>
    </ligand>
</feature>
<comment type="subcellular location">
    <subcellularLocation>
        <location evidence="6 8">Cytoplasm</location>
    </subcellularLocation>
</comment>
<organism evidence="10">
    <name type="scientific">uncultured Chloroflexi bacterium Rifle_16ft_4_minimus_1477</name>
    <dbReference type="NCBI Taxonomy" id="1665058"/>
    <lineage>
        <taxon>Bacteria</taxon>
        <taxon>Bacillati</taxon>
        <taxon>Chloroflexota</taxon>
        <taxon>environmental samples</taxon>
    </lineage>
</organism>
<feature type="region of interest" description="NMP" evidence="6">
    <location>
        <begin position="32"/>
        <end position="61"/>
    </location>
</feature>
<dbReference type="InterPro" id="IPR006259">
    <property type="entry name" value="Adenyl_kin_sub"/>
</dbReference>
<feature type="binding site" evidence="6">
    <location>
        <begin position="138"/>
        <end position="139"/>
    </location>
    <ligand>
        <name>ATP</name>
        <dbReference type="ChEBI" id="CHEBI:30616"/>
    </ligand>
</feature>
<dbReference type="AlphaFoldDB" id="A0A0H4T0S7"/>
<dbReference type="PANTHER" id="PTHR23359">
    <property type="entry name" value="NUCLEOTIDE KINASE"/>
    <property type="match status" value="1"/>
</dbReference>
<sequence length="223" mass="24444">MAVYVVLLGPPGAGKGTQAEILSEKLGLAHVSSGDLFRENIKNQTELGQLAKTYMDRGDLVPDDVTIAMVRERLGRPDCAKGALLDGYPRTPAQAEALSKMLNDLGGKVDVVPYIRVDEEELVRRLSGRWTCRAEGHIYHEVSNPPKKPGVCDVDGSELYQREDDKRETVERRIKVYFEQTAPLIDYYRNEGSLVEINGAQSIEDVTRDLGAAMPAGVGGGKT</sequence>
<feature type="binding site" evidence="6">
    <location>
        <position position="33"/>
    </location>
    <ligand>
        <name>AMP</name>
        <dbReference type="ChEBI" id="CHEBI:456215"/>
    </ligand>
</feature>
<keyword evidence="6" id="KW-0963">Cytoplasm</keyword>
<feature type="binding site" evidence="6">
    <location>
        <position position="162"/>
    </location>
    <ligand>
        <name>AMP</name>
        <dbReference type="ChEBI" id="CHEBI:456215"/>
    </ligand>
</feature>
<keyword evidence="2 6" id="KW-0545">Nucleotide biosynthesis</keyword>
<evidence type="ECO:0000256" key="8">
    <source>
        <dbReference type="RuleBase" id="RU003331"/>
    </source>
</evidence>
<dbReference type="GO" id="GO:0005737">
    <property type="term" value="C:cytoplasm"/>
    <property type="evidence" value="ECO:0007669"/>
    <property type="project" value="UniProtKB-SubCell"/>
</dbReference>
<dbReference type="InterPro" id="IPR027417">
    <property type="entry name" value="P-loop_NTPase"/>
</dbReference>
<reference evidence="10" key="1">
    <citation type="journal article" date="2015" name="ISME J.">
        <title>Aquifer environment selects for microbial species cohorts in sediment and groundwater.</title>
        <authorList>
            <person name="Hug L.A."/>
            <person name="Thomas B.C."/>
            <person name="Brown C.T."/>
            <person name="Frischkorn K.R."/>
            <person name="Williams K.H."/>
            <person name="Tringe S.G."/>
            <person name="Banfield J.F."/>
        </authorList>
    </citation>
    <scope>NUCLEOTIDE SEQUENCE</scope>
</reference>
<evidence type="ECO:0000256" key="2">
    <source>
        <dbReference type="ARBA" id="ARBA00022727"/>
    </source>
</evidence>
<feature type="region of interest" description="LID" evidence="6">
    <location>
        <begin position="128"/>
        <end position="165"/>
    </location>
</feature>
<comment type="similarity">
    <text evidence="6 7">Belongs to the adenylate kinase family.</text>
</comment>
<feature type="binding site" evidence="6">
    <location>
        <position position="173"/>
    </location>
    <ligand>
        <name>AMP</name>
        <dbReference type="ChEBI" id="CHEBI:456215"/>
    </ligand>
</feature>
<dbReference type="PROSITE" id="PS00113">
    <property type="entry name" value="ADENYLATE_KINASE"/>
    <property type="match status" value="1"/>
</dbReference>
<proteinExistence type="inferred from homology"/>
<keyword evidence="4 6" id="KW-0418">Kinase</keyword>
<accession>A0A0H4T0S7</accession>
<comment type="caution">
    <text evidence="6">Lacks conserved residue(s) required for the propagation of feature annotation.</text>
</comment>
<feature type="binding site" evidence="6">
    <location>
        <begin position="59"/>
        <end position="61"/>
    </location>
    <ligand>
        <name>AMP</name>
        <dbReference type="ChEBI" id="CHEBI:456215"/>
    </ligand>
</feature>
<gene>
    <name evidence="6" type="primary">adk</name>
</gene>
<evidence type="ECO:0000256" key="6">
    <source>
        <dbReference type="HAMAP-Rule" id="MF_00235"/>
    </source>
</evidence>
<evidence type="ECO:0000256" key="5">
    <source>
        <dbReference type="ARBA" id="ARBA00022840"/>
    </source>
</evidence>
<evidence type="ECO:0000256" key="4">
    <source>
        <dbReference type="ARBA" id="ARBA00022777"/>
    </source>
</evidence>
<comment type="domain">
    <text evidence="6">Consists of three domains, a large central CORE domain and two small peripheral domains, NMPbind and LID, which undergo movements during catalysis. The LID domain closes over the site of phosphoryl transfer upon ATP binding. Assembling and dissambling the active center during each catalytic cycle provides an effective means to prevent ATP hydrolysis.</text>
</comment>
<dbReference type="UniPathway" id="UPA00588">
    <property type="reaction ID" value="UER00649"/>
</dbReference>
<dbReference type="InterPro" id="IPR000850">
    <property type="entry name" value="Adenylat/UMP-CMP_kin"/>
</dbReference>
<comment type="catalytic activity">
    <reaction evidence="6 8">
        <text>AMP + ATP = 2 ADP</text>
        <dbReference type="Rhea" id="RHEA:12973"/>
        <dbReference type="ChEBI" id="CHEBI:30616"/>
        <dbReference type="ChEBI" id="CHEBI:456215"/>
        <dbReference type="ChEBI" id="CHEBI:456216"/>
        <dbReference type="EC" id="2.7.4.3"/>
    </reaction>
</comment>
<protein>
    <recommendedName>
        <fullName evidence="6 8">Adenylate kinase</fullName>
        <shortName evidence="6">AK</shortName>
        <ecNumber evidence="6 8">2.7.4.3</ecNumber>
    </recommendedName>
    <alternativeName>
        <fullName evidence="6">ATP-AMP transphosphorylase</fullName>
    </alternativeName>
    <alternativeName>
        <fullName evidence="6">ATP:AMP phosphotransferase</fullName>
    </alternativeName>
    <alternativeName>
        <fullName evidence="6">Adenylate monophosphate kinase</fullName>
    </alternativeName>
</protein>
<evidence type="ECO:0000256" key="1">
    <source>
        <dbReference type="ARBA" id="ARBA00022679"/>
    </source>
</evidence>
<dbReference type="InterPro" id="IPR033690">
    <property type="entry name" value="Adenylat_kinase_CS"/>
</dbReference>
<evidence type="ECO:0000256" key="3">
    <source>
        <dbReference type="ARBA" id="ARBA00022741"/>
    </source>
</evidence>
<feature type="binding site" evidence="6">
    <location>
        <position position="201"/>
    </location>
    <ligand>
        <name>ATP</name>
        <dbReference type="ChEBI" id="CHEBI:30616"/>
    </ligand>
</feature>
<keyword evidence="1 6" id="KW-0808">Transferase</keyword>
<dbReference type="NCBIfam" id="NF001381">
    <property type="entry name" value="PRK00279.1-3"/>
    <property type="match status" value="1"/>
</dbReference>
<dbReference type="CDD" id="cd01428">
    <property type="entry name" value="ADK"/>
    <property type="match status" value="1"/>
</dbReference>
<feature type="domain" description="Adenylate kinase active site lid" evidence="9">
    <location>
        <begin position="129"/>
        <end position="164"/>
    </location>
</feature>
<dbReference type="Pfam" id="PF00406">
    <property type="entry name" value="ADK"/>
    <property type="match status" value="1"/>
</dbReference>
<feature type="binding site" evidence="6">
    <location>
        <begin position="87"/>
        <end position="90"/>
    </location>
    <ligand>
        <name>AMP</name>
        <dbReference type="ChEBI" id="CHEBI:456215"/>
    </ligand>
</feature>
<dbReference type="NCBIfam" id="TIGR01351">
    <property type="entry name" value="adk"/>
    <property type="match status" value="1"/>
</dbReference>
<dbReference type="EC" id="2.7.4.3" evidence="6 8"/>
<keyword evidence="3 6" id="KW-0547">Nucleotide-binding</keyword>
<evidence type="ECO:0000256" key="7">
    <source>
        <dbReference type="RuleBase" id="RU003330"/>
    </source>
</evidence>
<evidence type="ECO:0000259" key="9">
    <source>
        <dbReference type="Pfam" id="PF05191"/>
    </source>
</evidence>
<dbReference type="FunFam" id="3.40.50.300:FF:000106">
    <property type="entry name" value="Adenylate kinase mitochondrial"/>
    <property type="match status" value="1"/>
</dbReference>
<dbReference type="GO" id="GO:0005524">
    <property type="term" value="F:ATP binding"/>
    <property type="evidence" value="ECO:0007669"/>
    <property type="project" value="UniProtKB-UniRule"/>
</dbReference>
<evidence type="ECO:0000313" key="10">
    <source>
        <dbReference type="EMBL" id="AKQ01123.1"/>
    </source>
</evidence>
<dbReference type="NCBIfam" id="NF001380">
    <property type="entry name" value="PRK00279.1-2"/>
    <property type="match status" value="1"/>
</dbReference>
<dbReference type="InterPro" id="IPR007862">
    <property type="entry name" value="Adenylate_kinase_lid-dom"/>
</dbReference>
<dbReference type="Pfam" id="PF05191">
    <property type="entry name" value="ADK_lid"/>
    <property type="match status" value="1"/>
</dbReference>
<dbReference type="GO" id="GO:0044209">
    <property type="term" value="P:AMP salvage"/>
    <property type="evidence" value="ECO:0007669"/>
    <property type="project" value="UniProtKB-UniRule"/>
</dbReference>
<dbReference type="HAMAP" id="MF_00235">
    <property type="entry name" value="Adenylate_kinase_Adk"/>
    <property type="match status" value="1"/>
</dbReference>
<dbReference type="PRINTS" id="PR00094">
    <property type="entry name" value="ADENYLTKNASE"/>
</dbReference>
<name>A0A0H4T0S7_9CHLR</name>
<dbReference type="EMBL" id="KT006951">
    <property type="protein sequence ID" value="AKQ01123.1"/>
    <property type="molecule type" value="Genomic_DNA"/>
</dbReference>
<dbReference type="GO" id="GO:0004017">
    <property type="term" value="F:AMP kinase activity"/>
    <property type="evidence" value="ECO:0007669"/>
    <property type="project" value="UniProtKB-UniRule"/>
</dbReference>
<comment type="subunit">
    <text evidence="6 8">Monomer.</text>
</comment>
<keyword evidence="5 6" id="KW-0067">ATP-binding</keyword>
<comment type="function">
    <text evidence="6">Catalyzes the reversible transfer of the terminal phosphate group between ATP and AMP. Plays an important role in cellular energy homeostasis and in adenine nucleotide metabolism.</text>
</comment>
<feature type="binding site" evidence="6">
    <location>
        <position position="38"/>
    </location>
    <ligand>
        <name>AMP</name>
        <dbReference type="ChEBI" id="CHEBI:456215"/>
    </ligand>
</feature>
<feature type="binding site" evidence="6">
    <location>
        <position position="94"/>
    </location>
    <ligand>
        <name>AMP</name>
        <dbReference type="ChEBI" id="CHEBI:456215"/>
    </ligand>
</feature>
<dbReference type="Gene3D" id="3.40.50.300">
    <property type="entry name" value="P-loop containing nucleotide triphosphate hydrolases"/>
    <property type="match status" value="1"/>
</dbReference>
<comment type="pathway">
    <text evidence="6">Purine metabolism; AMP biosynthesis via salvage pathway; AMP from ADP: step 1/1.</text>
</comment>
<dbReference type="NCBIfam" id="NF011100">
    <property type="entry name" value="PRK14527.1"/>
    <property type="match status" value="1"/>
</dbReference>
<dbReference type="SUPFAM" id="SSF52540">
    <property type="entry name" value="P-loop containing nucleoside triphosphate hydrolases"/>
    <property type="match status" value="1"/>
</dbReference>
<feature type="binding site" evidence="6">
    <location>
        <position position="129"/>
    </location>
    <ligand>
        <name>ATP</name>
        <dbReference type="ChEBI" id="CHEBI:30616"/>
    </ligand>
</feature>